<evidence type="ECO:0000256" key="5">
    <source>
        <dbReference type="ARBA" id="ARBA00022679"/>
    </source>
</evidence>
<dbReference type="GO" id="GO:0008168">
    <property type="term" value="F:methyltransferase activity"/>
    <property type="evidence" value="ECO:0007669"/>
    <property type="project" value="UniProtKB-KW"/>
</dbReference>
<comment type="caution">
    <text evidence="10">The sequence shown here is derived from an EMBL/GenBank/DDBJ whole genome shotgun (WGS) entry which is preliminary data.</text>
</comment>
<comment type="similarity">
    <text evidence="7">Belongs to the methyltransferase superfamily. RlmI family.</text>
</comment>
<evidence type="ECO:0000256" key="6">
    <source>
        <dbReference type="ARBA" id="ARBA00022691"/>
    </source>
</evidence>
<dbReference type="Pfam" id="PF17785">
    <property type="entry name" value="PUA_3"/>
    <property type="match status" value="1"/>
</dbReference>
<dbReference type="RefSeq" id="WP_149102983.1">
    <property type="nucleotide sequence ID" value="NZ_VTFT01000001.1"/>
</dbReference>
<dbReference type="InterPro" id="IPR041532">
    <property type="entry name" value="RlmI-like_PUA"/>
</dbReference>
<dbReference type="PANTHER" id="PTHR42873">
    <property type="entry name" value="RIBOSOMAL RNA LARGE SUBUNIT METHYLTRANSFERASE"/>
    <property type="match status" value="1"/>
</dbReference>
<dbReference type="InterPro" id="IPR036974">
    <property type="entry name" value="PUA_sf"/>
</dbReference>
<dbReference type="OrthoDB" id="9805492at2"/>
<accession>A0A5D4XTW8</accession>
<dbReference type="GO" id="GO:0032259">
    <property type="term" value="P:methylation"/>
    <property type="evidence" value="ECO:0007669"/>
    <property type="project" value="UniProtKB-KW"/>
</dbReference>
<dbReference type="InterPro" id="IPR029063">
    <property type="entry name" value="SAM-dependent_MTases_sf"/>
</dbReference>
<dbReference type="Pfam" id="PF10672">
    <property type="entry name" value="Methyltrans_SAM"/>
    <property type="match status" value="1"/>
</dbReference>
<dbReference type="SUPFAM" id="SSF53335">
    <property type="entry name" value="S-adenosyl-L-methionine-dependent methyltransferases"/>
    <property type="match status" value="1"/>
</dbReference>
<feature type="domain" description="RlmI-like PUA" evidence="9">
    <location>
        <begin position="13"/>
        <end position="66"/>
    </location>
</feature>
<dbReference type="CDD" id="cd21153">
    <property type="entry name" value="PUA_RlmI"/>
    <property type="match status" value="1"/>
</dbReference>
<dbReference type="GO" id="GO:0006364">
    <property type="term" value="P:rRNA processing"/>
    <property type="evidence" value="ECO:0007669"/>
    <property type="project" value="UniProtKB-KW"/>
</dbReference>
<evidence type="ECO:0000256" key="4">
    <source>
        <dbReference type="ARBA" id="ARBA00022603"/>
    </source>
</evidence>
<evidence type="ECO:0000259" key="9">
    <source>
        <dbReference type="Pfam" id="PF17785"/>
    </source>
</evidence>
<evidence type="ECO:0000259" key="8">
    <source>
        <dbReference type="Pfam" id="PF10672"/>
    </source>
</evidence>
<dbReference type="EMBL" id="VTFT01000001">
    <property type="protein sequence ID" value="TYT26432.1"/>
    <property type="molecule type" value="Genomic_DNA"/>
</dbReference>
<dbReference type="CDD" id="cd11572">
    <property type="entry name" value="RlmI_M_like"/>
    <property type="match status" value="1"/>
</dbReference>
<name>A0A5D4XTW8_9GAMM</name>
<sequence length="389" mass="43239">MSDAIPTVRLRNAWRSNHPWIFQKLVEKPTPRPKPGSIVDIVGIDGAWIGRGFYNGHSRIALRILETDPDVAVDAAWFAAKIAKAVQLRREVLDLDATTNAWRVVHSEGDGLSGLVVDRYDDLLVVEFFSAGMYRHREWIQAALREQFPGCRFHSFADEHVQKQESFDYGGSQPAAPAVIVENGIRFRADPAGAHKTGFFADQRDNREWLSRRCTGKRVLDLCCNTGGFGVYAAARGASEVVGIDIDEAVLEIARGNAKLNNVRPRFVQADIFPWLRDAANGGEQFDVVILDPAKMTRDRDQVINALKKYLDMNKLALGVVKPGGLLATFSCTGLVSEEQFLDMLRRAAFYAGRTVQVLKVSGAGADHPFLAHVQESRYLKAVFCRVLD</sequence>
<dbReference type="InterPro" id="IPR015947">
    <property type="entry name" value="PUA-like_sf"/>
</dbReference>
<dbReference type="SUPFAM" id="SSF88697">
    <property type="entry name" value="PUA domain-like"/>
    <property type="match status" value="1"/>
</dbReference>
<dbReference type="Gene3D" id="2.30.130.10">
    <property type="entry name" value="PUA domain"/>
    <property type="match status" value="1"/>
</dbReference>
<proteinExistence type="inferred from homology"/>
<feature type="domain" description="S-adenosylmethionine-dependent methyltransferase" evidence="8">
    <location>
        <begin position="171"/>
        <end position="329"/>
    </location>
</feature>
<dbReference type="Gene3D" id="3.30.750.80">
    <property type="entry name" value="RNA methyltransferase domain (HRMD) like"/>
    <property type="match status" value="1"/>
</dbReference>
<dbReference type="Gene3D" id="3.40.50.150">
    <property type="entry name" value="Vaccinia Virus protein VP39"/>
    <property type="match status" value="1"/>
</dbReference>
<dbReference type="PANTHER" id="PTHR42873:SF1">
    <property type="entry name" value="S-ADENOSYLMETHIONINE-DEPENDENT METHYLTRANSFERASE DOMAIN-CONTAINING PROTEIN"/>
    <property type="match status" value="1"/>
</dbReference>
<dbReference type="GO" id="GO:0005737">
    <property type="term" value="C:cytoplasm"/>
    <property type="evidence" value="ECO:0007669"/>
    <property type="project" value="UniProtKB-SubCell"/>
</dbReference>
<gene>
    <name evidence="10" type="ORF">FZO89_09280</name>
</gene>
<dbReference type="GO" id="GO:0003723">
    <property type="term" value="F:RNA binding"/>
    <property type="evidence" value="ECO:0007669"/>
    <property type="project" value="InterPro"/>
</dbReference>
<evidence type="ECO:0000256" key="2">
    <source>
        <dbReference type="ARBA" id="ARBA00022490"/>
    </source>
</evidence>
<keyword evidence="6" id="KW-0949">S-adenosyl-L-methionine</keyword>
<dbReference type="Proteomes" id="UP000324973">
    <property type="component" value="Unassembled WGS sequence"/>
</dbReference>
<protein>
    <submittedName>
        <fullName evidence="10">Class I SAM-dependent rRNA methyltransferase</fullName>
    </submittedName>
</protein>
<evidence type="ECO:0000256" key="7">
    <source>
        <dbReference type="ARBA" id="ARBA00038091"/>
    </source>
</evidence>
<dbReference type="AlphaFoldDB" id="A0A5D4XTW8"/>
<dbReference type="CDD" id="cd02440">
    <property type="entry name" value="AdoMet_MTases"/>
    <property type="match status" value="1"/>
</dbReference>
<keyword evidence="3" id="KW-0698">rRNA processing</keyword>
<comment type="subcellular location">
    <subcellularLocation>
        <location evidence="1">Cytoplasm</location>
    </subcellularLocation>
</comment>
<evidence type="ECO:0000313" key="11">
    <source>
        <dbReference type="Proteomes" id="UP000324973"/>
    </source>
</evidence>
<dbReference type="PROSITE" id="PS50890">
    <property type="entry name" value="PUA"/>
    <property type="match status" value="1"/>
</dbReference>
<evidence type="ECO:0000256" key="1">
    <source>
        <dbReference type="ARBA" id="ARBA00004496"/>
    </source>
</evidence>
<evidence type="ECO:0000313" key="10">
    <source>
        <dbReference type="EMBL" id="TYT26432.1"/>
    </source>
</evidence>
<keyword evidence="5 10" id="KW-0808">Transferase</keyword>
<keyword evidence="2" id="KW-0963">Cytoplasm</keyword>
<keyword evidence="4 10" id="KW-0489">Methyltransferase</keyword>
<reference evidence="10 11" key="1">
    <citation type="submission" date="2019-08" db="EMBL/GenBank/DDBJ databases">
        <title>Luteimonas viscosus sp. nov., isolated from soil of a sunflower field.</title>
        <authorList>
            <person name="Jianli Z."/>
            <person name="Ying Z."/>
        </authorList>
    </citation>
    <scope>NUCLEOTIDE SEQUENCE [LARGE SCALE GENOMIC DNA]</scope>
    <source>
        <strain evidence="10 11">XBU10</strain>
    </source>
</reference>
<dbReference type="InterPro" id="IPR019614">
    <property type="entry name" value="SAM-dep_methyl-trfase"/>
</dbReference>
<organism evidence="10 11">
    <name type="scientific">Luteimonas viscosa</name>
    <dbReference type="NCBI Taxonomy" id="1132694"/>
    <lineage>
        <taxon>Bacteria</taxon>
        <taxon>Pseudomonadati</taxon>
        <taxon>Pseudomonadota</taxon>
        <taxon>Gammaproteobacteria</taxon>
        <taxon>Lysobacterales</taxon>
        <taxon>Lysobacteraceae</taxon>
        <taxon>Luteimonas</taxon>
    </lineage>
</organism>
<evidence type="ECO:0000256" key="3">
    <source>
        <dbReference type="ARBA" id="ARBA00022552"/>
    </source>
</evidence>
<keyword evidence="11" id="KW-1185">Reference proteome</keyword>